<feature type="binding site" evidence="8">
    <location>
        <position position="11"/>
    </location>
    <ligand>
        <name>NAD(+)</name>
        <dbReference type="ChEBI" id="CHEBI:57540"/>
    </ligand>
</feature>
<keyword evidence="6 8" id="KW-0520">NAD</keyword>
<dbReference type="GO" id="GO:0006089">
    <property type="term" value="P:lactate metabolic process"/>
    <property type="evidence" value="ECO:0007669"/>
    <property type="project" value="TreeGrafter"/>
</dbReference>
<comment type="function">
    <text evidence="1">Catalyzes the reversible oxidation of malate to oxaloacetate.</text>
</comment>
<evidence type="ECO:0000313" key="13">
    <source>
        <dbReference type="EMBL" id="SFO27661.1"/>
    </source>
</evidence>
<feature type="binding site" evidence="8">
    <location>
        <position position="140"/>
    </location>
    <ligand>
        <name>NAD(+)</name>
        <dbReference type="ChEBI" id="CHEBI:57540"/>
    </ligand>
</feature>
<dbReference type="Proteomes" id="UP000199236">
    <property type="component" value="Unassembled WGS sequence"/>
</dbReference>
<comment type="subunit">
    <text evidence="8">Homotetramer.</text>
</comment>
<feature type="binding site" evidence="8">
    <location>
        <begin position="145"/>
        <end position="148"/>
    </location>
    <ligand>
        <name>substrate</name>
    </ligand>
</feature>
<comment type="similarity">
    <text evidence="3 8">Belongs to the LDH/MDH superfamily. LDH family.</text>
</comment>
<gene>
    <name evidence="8" type="primary">ldh</name>
    <name evidence="13" type="ORF">SAMN04488056_104224</name>
</gene>
<dbReference type="InterPro" id="IPR015955">
    <property type="entry name" value="Lactate_DH/Glyco_Ohase_4_C"/>
</dbReference>
<keyword evidence="8" id="KW-0597">Phosphoprotein</keyword>
<evidence type="ECO:0000256" key="1">
    <source>
        <dbReference type="ARBA" id="ARBA00003966"/>
    </source>
</evidence>
<dbReference type="InterPro" id="IPR022383">
    <property type="entry name" value="Lactate/malate_DH_C"/>
</dbReference>
<evidence type="ECO:0000259" key="11">
    <source>
        <dbReference type="Pfam" id="PF00056"/>
    </source>
</evidence>
<evidence type="ECO:0000259" key="12">
    <source>
        <dbReference type="Pfam" id="PF02866"/>
    </source>
</evidence>
<dbReference type="RefSeq" id="WP_090071738.1">
    <property type="nucleotide sequence ID" value="NZ_FOVR01000004.1"/>
</dbReference>
<feature type="binding site" evidence="8">
    <location>
        <position position="62"/>
    </location>
    <ligand>
        <name>NAD(+)</name>
        <dbReference type="ChEBI" id="CHEBI:57540"/>
    </ligand>
</feature>
<evidence type="ECO:0000313" key="14">
    <source>
        <dbReference type="Proteomes" id="UP000199236"/>
    </source>
</evidence>
<protein>
    <recommendedName>
        <fullName evidence="4 8">L-lactate dehydrogenase</fullName>
        <shortName evidence="8">L-LDH</shortName>
        <ecNumber evidence="4 8">1.1.1.27</ecNumber>
    </recommendedName>
</protein>
<dbReference type="PANTHER" id="PTHR43128">
    <property type="entry name" value="L-2-HYDROXYCARBOXYLATE DEHYDROGENASE (NAD(P)(+))"/>
    <property type="match status" value="1"/>
</dbReference>
<keyword evidence="14" id="KW-1185">Reference proteome</keyword>
<name>A0A1I5FWS0_9HYPH</name>
<dbReference type="Gene3D" id="3.40.50.720">
    <property type="entry name" value="NAD(P)-binding Rossmann-like Domain"/>
    <property type="match status" value="1"/>
</dbReference>
<evidence type="ECO:0000256" key="6">
    <source>
        <dbReference type="ARBA" id="ARBA00023027"/>
    </source>
</evidence>
<organism evidence="13 14">
    <name type="scientific">Cohaesibacter marisflavi</name>
    <dbReference type="NCBI Taxonomy" id="655353"/>
    <lineage>
        <taxon>Bacteria</taxon>
        <taxon>Pseudomonadati</taxon>
        <taxon>Pseudomonadota</taxon>
        <taxon>Alphaproteobacteria</taxon>
        <taxon>Hyphomicrobiales</taxon>
        <taxon>Cohaesibacteraceae</taxon>
    </lineage>
</organism>
<evidence type="ECO:0000256" key="7">
    <source>
        <dbReference type="ARBA" id="ARBA00049258"/>
    </source>
</evidence>
<keyword evidence="8" id="KW-0021">Allosteric enzyme</keyword>
<dbReference type="GO" id="GO:0005737">
    <property type="term" value="C:cytoplasm"/>
    <property type="evidence" value="ECO:0007669"/>
    <property type="project" value="UniProtKB-SubCell"/>
</dbReference>
<sequence length="312" mass="32938">MKVGIVGAGMVGSAAGYAMALRGTASQVVFVDYKPEFAIAQAQDIAHATPFVSSTVVTAGDYDALEGADIVILSAGVGQKPGESRIDLLARNAEVFKQIIGKVLAVAPDAILLVASNPVDIMTQIATRLSGLPPHRVIGSGTMLDTARFRHLIGHHLGISPQSVHAYVLGEHGDSEILAWSSARAGALSVEEFAANIKFPLTASVKDRIDDNVRNAAYTIINGKGATWYGIGAGLERIVRAIAKDEKAVLSLSIVTPNVEGVRHVALSVPRVIGRNGIELDLLPELDEAEHEALRKSASMLKETVDAVKFHS</sequence>
<comment type="pathway">
    <text evidence="2 8">Fermentation; pyruvate fermentation to lactate; (S)-lactate from pyruvate: step 1/1.</text>
</comment>
<feature type="domain" description="Lactate/malate dehydrogenase N-terminal" evidence="11">
    <location>
        <begin position="1"/>
        <end position="139"/>
    </location>
</feature>
<evidence type="ECO:0000256" key="4">
    <source>
        <dbReference type="ARBA" id="ARBA00012967"/>
    </source>
</evidence>
<accession>A0A1I5FWS0</accession>
<keyword evidence="5 8" id="KW-0560">Oxidoreductase</keyword>
<comment type="subcellular location">
    <subcellularLocation>
        <location evidence="8">Cytoplasm</location>
    </subcellularLocation>
</comment>
<feature type="binding site" evidence="8">
    <location>
        <begin position="76"/>
        <end position="77"/>
    </location>
    <ligand>
        <name>NAD(+)</name>
        <dbReference type="ChEBI" id="CHEBI:57540"/>
    </ligand>
</feature>
<feature type="modified residue" description="Phosphotyrosine" evidence="8">
    <location>
        <position position="218"/>
    </location>
</feature>
<comment type="catalytic activity">
    <reaction evidence="7 8">
        <text>(S)-lactate + NAD(+) = pyruvate + NADH + H(+)</text>
        <dbReference type="Rhea" id="RHEA:23444"/>
        <dbReference type="ChEBI" id="CHEBI:15361"/>
        <dbReference type="ChEBI" id="CHEBI:15378"/>
        <dbReference type="ChEBI" id="CHEBI:16651"/>
        <dbReference type="ChEBI" id="CHEBI:57540"/>
        <dbReference type="ChEBI" id="CHEBI:57945"/>
        <dbReference type="EC" id="1.1.1.27"/>
    </reaction>
</comment>
<dbReference type="InterPro" id="IPR018177">
    <property type="entry name" value="L-lactate_DH_AS"/>
</dbReference>
<feature type="binding site" evidence="8">
    <location>
        <position position="165"/>
    </location>
    <ligand>
        <name>beta-D-fructose 1,6-bisphosphate</name>
        <dbReference type="ChEBI" id="CHEBI:32966"/>
        <note>allosteric activator</note>
    </ligand>
</feature>
<dbReference type="InterPro" id="IPR036291">
    <property type="entry name" value="NAD(P)-bd_dom_sf"/>
</dbReference>
<dbReference type="SUPFAM" id="SSF56327">
    <property type="entry name" value="LDH C-terminal domain-like"/>
    <property type="match status" value="1"/>
</dbReference>
<feature type="binding site" evidence="10">
    <location>
        <position position="92"/>
    </location>
    <ligand>
        <name>NAD(+)</name>
        <dbReference type="ChEBI" id="CHEBI:57540"/>
    </ligand>
</feature>
<proteinExistence type="inferred from homology"/>
<dbReference type="PRINTS" id="PR00086">
    <property type="entry name" value="LLDHDRGNASE"/>
</dbReference>
<evidence type="ECO:0000256" key="9">
    <source>
        <dbReference type="PIRSR" id="PIRSR000102-1"/>
    </source>
</evidence>
<evidence type="ECO:0000256" key="8">
    <source>
        <dbReference type="HAMAP-Rule" id="MF_00488"/>
    </source>
</evidence>
<evidence type="ECO:0000256" key="10">
    <source>
        <dbReference type="PIRSR" id="PIRSR000102-3"/>
    </source>
</evidence>
<dbReference type="AlphaFoldDB" id="A0A1I5FWS0"/>
<evidence type="ECO:0000256" key="5">
    <source>
        <dbReference type="ARBA" id="ARBA00023002"/>
    </source>
</evidence>
<dbReference type="SUPFAM" id="SSF51735">
    <property type="entry name" value="NAD(P)-binding Rossmann-fold domains"/>
    <property type="match status" value="1"/>
</dbReference>
<comment type="caution">
    <text evidence="8">Lacks conserved residue(s) required for the propagation of feature annotation.</text>
</comment>
<feature type="binding site" evidence="8">
    <location>
        <position position="85"/>
    </location>
    <ligand>
        <name>substrate</name>
    </ligand>
</feature>
<reference evidence="13 14" key="1">
    <citation type="submission" date="2016-10" db="EMBL/GenBank/DDBJ databases">
        <authorList>
            <person name="de Groot N.N."/>
        </authorList>
    </citation>
    <scope>NUCLEOTIDE SEQUENCE [LARGE SCALE GENOMIC DNA]</scope>
    <source>
        <strain evidence="13 14">CGMCC 1.9157</strain>
    </source>
</reference>
<dbReference type="PROSITE" id="PS00064">
    <property type="entry name" value="L_LDH"/>
    <property type="match status" value="1"/>
</dbReference>
<dbReference type="GO" id="GO:0004459">
    <property type="term" value="F:L-lactate dehydrogenase (NAD+) activity"/>
    <property type="evidence" value="ECO:0007669"/>
    <property type="project" value="UniProtKB-UniRule"/>
</dbReference>
<keyword evidence="8" id="KW-0963">Cytoplasm</keyword>
<feature type="binding site" evidence="8">
    <location>
        <position position="227"/>
    </location>
    <ligand>
        <name>substrate</name>
    </ligand>
</feature>
<dbReference type="PIRSF" id="PIRSF000102">
    <property type="entry name" value="Lac_mal_DH"/>
    <property type="match status" value="1"/>
</dbReference>
<feature type="binding site" evidence="10">
    <location>
        <begin position="7"/>
        <end position="12"/>
    </location>
    <ligand>
        <name>NAD(+)</name>
        <dbReference type="ChEBI" id="CHEBI:57540"/>
    </ligand>
</feature>
<dbReference type="Pfam" id="PF00056">
    <property type="entry name" value="Ldh_1_N"/>
    <property type="match status" value="1"/>
</dbReference>
<feature type="domain" description="Lactate/malate dehydrogenase C-terminal" evidence="12">
    <location>
        <begin position="142"/>
        <end position="308"/>
    </location>
</feature>
<dbReference type="CDD" id="cd05292">
    <property type="entry name" value="LDH_2"/>
    <property type="match status" value="1"/>
</dbReference>
<feature type="binding site" evidence="8">
    <location>
        <position position="150"/>
    </location>
    <ligand>
        <name>beta-D-fructose 1,6-bisphosphate</name>
        <dbReference type="ChEBI" id="CHEBI:32966"/>
        <note>allosteric activator</note>
    </ligand>
</feature>
<evidence type="ECO:0000256" key="2">
    <source>
        <dbReference type="ARBA" id="ARBA00004843"/>
    </source>
</evidence>
<feature type="binding site" evidence="8">
    <location>
        <begin position="117"/>
        <end position="120"/>
    </location>
    <ligand>
        <name>substrate</name>
    </ligand>
</feature>
<dbReference type="PANTHER" id="PTHR43128:SF16">
    <property type="entry name" value="L-LACTATE DEHYDROGENASE"/>
    <property type="match status" value="1"/>
</dbReference>
<feature type="binding site" evidence="8 10">
    <location>
        <position position="32"/>
    </location>
    <ligand>
        <name>NAD(+)</name>
        <dbReference type="ChEBI" id="CHEBI:57540"/>
    </ligand>
</feature>
<dbReference type="UniPathway" id="UPA00554">
    <property type="reaction ID" value="UER00611"/>
</dbReference>
<evidence type="ECO:0000256" key="3">
    <source>
        <dbReference type="ARBA" id="ARBA00006054"/>
    </source>
</evidence>
<dbReference type="Pfam" id="PF02866">
    <property type="entry name" value="Ldh_1_C"/>
    <property type="match status" value="1"/>
</dbReference>
<comment type="function">
    <text evidence="8">Catalyzes the conversion of lactate to pyruvate.</text>
</comment>
<dbReference type="InterPro" id="IPR011304">
    <property type="entry name" value="L-lactate_DH"/>
</dbReference>
<feature type="binding site" evidence="8">
    <location>
        <begin position="115"/>
        <end position="117"/>
    </location>
    <ligand>
        <name>NAD(+)</name>
        <dbReference type="ChEBI" id="CHEBI:57540"/>
    </ligand>
</feature>
<dbReference type="EMBL" id="FOVR01000004">
    <property type="protein sequence ID" value="SFO27661.1"/>
    <property type="molecule type" value="Genomic_DNA"/>
</dbReference>
<dbReference type="OrthoDB" id="9802969at2"/>
<dbReference type="InterPro" id="IPR001236">
    <property type="entry name" value="Lactate/malate_DH_N"/>
</dbReference>
<comment type="activity regulation">
    <text evidence="8">Allosterically activated by fructose 1,6-bisphosphate (FBP).</text>
</comment>
<feature type="active site" description="Proton acceptor" evidence="8 9">
    <location>
        <position position="172"/>
    </location>
</feature>
<dbReference type="HAMAP" id="MF_00488">
    <property type="entry name" value="Lactate_dehydrog"/>
    <property type="match status" value="1"/>
</dbReference>
<dbReference type="GO" id="GO:0006096">
    <property type="term" value="P:glycolytic process"/>
    <property type="evidence" value="ECO:0007669"/>
    <property type="project" value="UniProtKB-UniRule"/>
</dbReference>
<dbReference type="InterPro" id="IPR001557">
    <property type="entry name" value="L-lactate/malate_DH"/>
</dbReference>
<dbReference type="STRING" id="655353.SAMN04488056_104224"/>
<dbReference type="EC" id="1.1.1.27" evidence="4 8"/>
<dbReference type="NCBIfam" id="TIGR01771">
    <property type="entry name" value="L-LDH-NAD"/>
    <property type="match status" value="1"/>
</dbReference>
<dbReference type="Gene3D" id="3.90.110.10">
    <property type="entry name" value="Lactate dehydrogenase/glycoside hydrolase, family 4, C-terminal"/>
    <property type="match status" value="1"/>
</dbReference>
<feature type="binding site" evidence="8">
    <location>
        <position position="79"/>
    </location>
    <ligand>
        <name>substrate</name>
    </ligand>
</feature>